<dbReference type="InterPro" id="IPR027417">
    <property type="entry name" value="P-loop_NTPase"/>
</dbReference>
<evidence type="ECO:0000313" key="3">
    <source>
        <dbReference type="Proteomes" id="UP000215563"/>
    </source>
</evidence>
<dbReference type="EMBL" id="NMQU01000047">
    <property type="protein sequence ID" value="OXM49663.1"/>
    <property type="molecule type" value="Genomic_DNA"/>
</dbReference>
<dbReference type="Gene3D" id="3.40.50.300">
    <property type="entry name" value="P-loop containing nucleotide triphosphate hydrolases"/>
    <property type="match status" value="1"/>
</dbReference>
<dbReference type="PANTHER" id="PTHR46844:SF1">
    <property type="entry name" value="SLR5058 PROTEIN"/>
    <property type="match status" value="1"/>
</dbReference>
<feature type="compositionally biased region" description="Basic and acidic residues" evidence="1">
    <location>
        <begin position="95"/>
        <end position="117"/>
    </location>
</feature>
<comment type="caution">
    <text evidence="2">The sequence shown here is derived from an EMBL/GenBank/DDBJ whole genome shotgun (WGS) entry which is preliminary data.</text>
</comment>
<sequence length="1169" mass="128669">MAELHNEITNSQIHGSAYQIGNAENVHITAPPEPRIHPPLESWEARSELTPALRDLLDAQREATESLPYELLGVKQPELTKVYVRQHVRPQVVERQSDKDADRKAVEERTPRAVSENRERPITVTKALDRGGHLVITGEPGAGKSTLGHMYVQRISELWLAGDGTRPPLSEPVLAIRVPARALATGGSWSERMADGVQEACEYRLASKPKAELFAQRALGARWLVFIDGLDEIAEIDTRRKVIKAIAYQMRRSADHRLVVTTRPLPDAELQDLEQPGVDLYSIQPFGPDELSRFADAWFRAQDPISAHDRATEFIRQVHDGRLRELVRNPLLATIAAIADTLEPERKLPNNRAGLYKRFMEYLLDGNARWRKTIADLRRSQNVSVARLRLVEWTDEHRVTIIEHLAVQRMETDGRLFEAACAWVAEEYKDAACPDGWRDDLWELLAGSGVFVRAREDLRFLHHSFSEFLAARRKSEEISPDFPDLDAWIARGLRPATQAFVLFTFVLWARRDSHDLGKVFRRLLDGDINRVLLAGRLLAEHTPADNDLVGSTVNRLVELILCAGTQDANWEMARRAGKVLTLLGSDVVGAAVIERLVRLRDQPEVAAATRVECALVLGHFSDPVEAAEWLEQRATTDELSSLEHIVDGMIDFLPDGADRAERLLVRLGGNAGDDYVVTLTVAAGLLSIGRSGAAAPLVRDLAARLRRDSGASDSPVMPTRATHHAGPVRILQSLNEKAAPNWAMVADIAARSGCTDEAYWAAWKVFEKAEPEEEEIGDATEVLLSVRGIAVVDEISAKARSRPADLLTVVASKLAEVHFPEAAAGLIRLLLTEKATDEDEFVRAIGILGTCSSVSDEEIRDLLATRQGLTGEQWADLTSELNDGGRRAEACRCAKQVLADLSSDNYAFWRAGETLIIAEDDEVAEEILQATLERSPAHWAEIAPLLCKAGYREAAAMLVSQILEASVASGQLVTMASDFLRFGEWSLAGDLLGAALQRTSERTYEPGLVTALFDVGSAEQAIDVARRAFVHRVSTGEFPTRFLSAWLHVGGAQAAEDIAIEILAADMHTSRRLEVARELADGGWLASATPVWLDVVRYHGEVVQDGVTAASCLVKCGQRDLVVATLTKALSEDELAPADRTRLRALLAWTTLISPAATVADLSGELEPG</sequence>
<evidence type="ECO:0008006" key="4">
    <source>
        <dbReference type="Google" id="ProtNLM"/>
    </source>
</evidence>
<name>A0A229RSL0_AMYAL</name>
<dbReference type="PANTHER" id="PTHR46844">
    <property type="entry name" value="SLR5058 PROTEIN"/>
    <property type="match status" value="1"/>
</dbReference>
<protein>
    <recommendedName>
        <fullName evidence="4">NACHT domain-containing protein</fullName>
    </recommendedName>
</protein>
<keyword evidence="3" id="KW-1185">Reference proteome</keyword>
<gene>
    <name evidence="2" type="ORF">CFP75_17995</name>
</gene>
<accession>A0A229RSL0</accession>
<organism evidence="2 3">
    <name type="scientific">Amycolatopsis alba DSM 44262</name>
    <dbReference type="NCBI Taxonomy" id="1125972"/>
    <lineage>
        <taxon>Bacteria</taxon>
        <taxon>Bacillati</taxon>
        <taxon>Actinomycetota</taxon>
        <taxon>Actinomycetes</taxon>
        <taxon>Pseudonocardiales</taxon>
        <taxon>Pseudonocardiaceae</taxon>
        <taxon>Amycolatopsis</taxon>
    </lineage>
</organism>
<dbReference type="SUPFAM" id="SSF52540">
    <property type="entry name" value="P-loop containing nucleoside triphosphate hydrolases"/>
    <property type="match status" value="1"/>
</dbReference>
<reference evidence="2 3" key="1">
    <citation type="submission" date="2017-07" db="EMBL/GenBank/DDBJ databases">
        <title>Amycolatopsis alba DSM 44262 Genome sequencing and assembly.</title>
        <authorList>
            <person name="Kaur N."/>
            <person name="Mayilraj S."/>
        </authorList>
    </citation>
    <scope>NUCLEOTIDE SEQUENCE [LARGE SCALE GENOMIC DNA]</scope>
    <source>
        <strain evidence="2 3">DSM 44262</strain>
    </source>
</reference>
<dbReference type="AlphaFoldDB" id="A0A229RSL0"/>
<proteinExistence type="predicted"/>
<evidence type="ECO:0000313" key="2">
    <source>
        <dbReference type="EMBL" id="OXM49663.1"/>
    </source>
</evidence>
<evidence type="ECO:0000256" key="1">
    <source>
        <dbReference type="SAM" id="MobiDB-lite"/>
    </source>
</evidence>
<dbReference type="Proteomes" id="UP000215563">
    <property type="component" value="Unassembled WGS sequence"/>
</dbReference>
<feature type="region of interest" description="Disordered" evidence="1">
    <location>
        <begin position="93"/>
        <end position="117"/>
    </location>
</feature>